<reference evidence="3" key="1">
    <citation type="submission" date="2015-06" db="EMBL/GenBank/DDBJ databases">
        <title>Expansion of signal transduction pathways in fungi by whole-genome duplication.</title>
        <authorList>
            <consortium name="DOE Joint Genome Institute"/>
            <person name="Corrochano L.M."/>
            <person name="Kuo A."/>
            <person name="Marcet-Houben M."/>
            <person name="Polaino S."/>
            <person name="Salamov A."/>
            <person name="Villalobos J.M."/>
            <person name="Alvarez M.I."/>
            <person name="Avalos J."/>
            <person name="Benito E.P."/>
            <person name="Benoit I."/>
            <person name="Burger G."/>
            <person name="Camino L.P."/>
            <person name="Canovas D."/>
            <person name="Cerda-Olmedo E."/>
            <person name="Cheng J.-F."/>
            <person name="Dominguez A."/>
            <person name="Elias M."/>
            <person name="Eslava A.P."/>
            <person name="Glaser F."/>
            <person name="Grimwood J."/>
            <person name="Gutierrez G."/>
            <person name="Heitman J."/>
            <person name="Henrissat B."/>
            <person name="Iturriaga E.A."/>
            <person name="Lang B.F."/>
            <person name="Lavin J.L."/>
            <person name="Lee S."/>
            <person name="Li W."/>
            <person name="Lindquist E."/>
            <person name="Lopez-Garcia S."/>
            <person name="Luque E.M."/>
            <person name="Marcos A.T."/>
            <person name="Martin J."/>
            <person name="McCluskey K."/>
            <person name="Medina H.R."/>
            <person name="Miralles-Duran A."/>
            <person name="Miyazaki A."/>
            <person name="Munoz-Torres E."/>
            <person name="Oguiza J.A."/>
            <person name="Ohm R."/>
            <person name="Olmedo M."/>
            <person name="Orejas M."/>
            <person name="Ortiz-Castellanos L."/>
            <person name="Pisabarro A.G."/>
            <person name="Rodriguez-Romero J."/>
            <person name="Ruiz-Herrera J."/>
            <person name="Ruiz-Vazquez R."/>
            <person name="Sanz C."/>
            <person name="Schackwitz W."/>
            <person name="Schmutz J."/>
            <person name="Shahriari M."/>
            <person name="Shelest E."/>
            <person name="Silva-Franco F."/>
            <person name="Soanes D."/>
            <person name="Syed K."/>
            <person name="Tagua V.G."/>
            <person name="Talbot N.J."/>
            <person name="Thon M."/>
            <person name="De vries R.P."/>
            <person name="Wiebenga A."/>
            <person name="Yadav J.S."/>
            <person name="Braun E.L."/>
            <person name="Baker S."/>
            <person name="Garre V."/>
            <person name="Horwitz B."/>
            <person name="Torres-Martinez S."/>
            <person name="Idnurm A."/>
            <person name="Herrera-Estrella A."/>
            <person name="Gabaldon T."/>
            <person name="Grigoriev I.V."/>
        </authorList>
    </citation>
    <scope>NUCLEOTIDE SEQUENCE [LARGE SCALE GENOMIC DNA]</scope>
    <source>
        <strain evidence="3">NRRL 1555(-)</strain>
    </source>
</reference>
<dbReference type="Gene3D" id="3.20.20.370">
    <property type="entry name" value="Glycoside hydrolase/deacetylase"/>
    <property type="match status" value="1"/>
</dbReference>
<evidence type="ECO:0000259" key="1">
    <source>
        <dbReference type="PROSITE" id="PS51677"/>
    </source>
</evidence>
<dbReference type="Pfam" id="PF01522">
    <property type="entry name" value="Polysacc_deac_1"/>
    <property type="match status" value="1"/>
</dbReference>
<dbReference type="InterPro" id="IPR002509">
    <property type="entry name" value="NODB_dom"/>
</dbReference>
<dbReference type="Proteomes" id="UP000077315">
    <property type="component" value="Unassembled WGS sequence"/>
</dbReference>
<feature type="domain" description="NodB homology" evidence="1">
    <location>
        <begin position="123"/>
        <end position="329"/>
    </location>
</feature>
<name>A0A162YGI4_PHYB8</name>
<dbReference type="GO" id="GO:0004099">
    <property type="term" value="F:chitin deacetylase activity"/>
    <property type="evidence" value="ECO:0007669"/>
    <property type="project" value="UniProtKB-ARBA"/>
</dbReference>
<dbReference type="OrthoDB" id="407355at2759"/>
<dbReference type="GeneID" id="29004610"/>
<dbReference type="SUPFAM" id="SSF88713">
    <property type="entry name" value="Glycoside hydrolase/deacetylase"/>
    <property type="match status" value="1"/>
</dbReference>
<dbReference type="RefSeq" id="XP_018298555.1">
    <property type="nucleotide sequence ID" value="XM_018443705.1"/>
</dbReference>
<dbReference type="InParanoid" id="A0A162YGI4"/>
<dbReference type="InterPro" id="IPR050248">
    <property type="entry name" value="Polysacc_deacetylase_ArnD"/>
</dbReference>
<dbReference type="PROSITE" id="PS51677">
    <property type="entry name" value="NODB"/>
    <property type="match status" value="1"/>
</dbReference>
<accession>A0A162YGI4</accession>
<sequence>MPVSSPTWLSSVPIPTNVATKFPTDQAIIPGPLAPSDFHINKKTYPAANKVPSVDHPEVQKVIGSIDWTKVSKSPIRKVVDWSLDLTGYDYLGDPDCWSSSSLCRYPKALDLPEDVHECPNSGDWGLSYDDGPFRAWTTSPEDKAWESPRLYNFLATTGNQKATLFYVGHNVINFPVAAQRALADGHTLCAHTWSHKQMTSLTNEEVVAELYWTMKAIKETTGVTTRCWRPPYGDVDDRVRSIAWQMGLRTIVWDRDSNDWDLNGVPGGGHLSKLEVGKIFEKWISRMANRQDRDTGHVSLEHENNREALAVAEEWLPRLQNQFNVVPIHECIGDPNPYWEANWKFPWPAGKFNGS</sequence>
<evidence type="ECO:0000313" key="3">
    <source>
        <dbReference type="Proteomes" id="UP000077315"/>
    </source>
</evidence>
<gene>
    <name evidence="2" type="ORF">PHYBLDRAFT_89024</name>
</gene>
<dbReference type="GO" id="GO:0005975">
    <property type="term" value="P:carbohydrate metabolic process"/>
    <property type="evidence" value="ECO:0007669"/>
    <property type="project" value="InterPro"/>
</dbReference>
<dbReference type="VEuPathDB" id="FungiDB:PHYBLDRAFT_89024"/>
<dbReference type="EMBL" id="KV440971">
    <property type="protein sequence ID" value="OAD80515.1"/>
    <property type="molecule type" value="Genomic_DNA"/>
</dbReference>
<dbReference type="AlphaFoldDB" id="A0A162YGI4"/>
<evidence type="ECO:0000313" key="2">
    <source>
        <dbReference type="EMBL" id="OAD80515.1"/>
    </source>
</evidence>
<feature type="non-terminal residue" evidence="2">
    <location>
        <position position="356"/>
    </location>
</feature>
<organism evidence="2 3">
    <name type="scientific">Phycomyces blakesleeanus (strain ATCC 8743b / DSM 1359 / FGSC 10004 / NBRC 33097 / NRRL 1555)</name>
    <dbReference type="NCBI Taxonomy" id="763407"/>
    <lineage>
        <taxon>Eukaryota</taxon>
        <taxon>Fungi</taxon>
        <taxon>Fungi incertae sedis</taxon>
        <taxon>Mucoromycota</taxon>
        <taxon>Mucoromycotina</taxon>
        <taxon>Mucoromycetes</taxon>
        <taxon>Mucorales</taxon>
        <taxon>Phycomycetaceae</taxon>
        <taxon>Phycomyces</taxon>
    </lineage>
</organism>
<protein>
    <submittedName>
        <fullName evidence="2">Carbohydrate esterase family 4 protein</fullName>
    </submittedName>
</protein>
<dbReference type="PANTHER" id="PTHR10587:SF98">
    <property type="entry name" value="CHITIN DEACETYLASE"/>
    <property type="match status" value="1"/>
</dbReference>
<proteinExistence type="predicted"/>
<dbReference type="InterPro" id="IPR011330">
    <property type="entry name" value="Glyco_hydro/deAcase_b/a-brl"/>
</dbReference>
<dbReference type="GO" id="GO:0009272">
    <property type="term" value="P:fungal-type cell wall biogenesis"/>
    <property type="evidence" value="ECO:0007669"/>
    <property type="project" value="UniProtKB-ARBA"/>
</dbReference>
<dbReference type="GO" id="GO:0016020">
    <property type="term" value="C:membrane"/>
    <property type="evidence" value="ECO:0007669"/>
    <property type="project" value="TreeGrafter"/>
</dbReference>
<keyword evidence="3" id="KW-1185">Reference proteome</keyword>
<dbReference type="PANTHER" id="PTHR10587">
    <property type="entry name" value="GLYCOSYL TRANSFERASE-RELATED"/>
    <property type="match status" value="1"/>
</dbReference>